<dbReference type="RefSeq" id="WP_072631831.1">
    <property type="nucleotide sequence ID" value="NZ_MLCB01000181.1"/>
</dbReference>
<keyword evidence="2" id="KW-1185">Reference proteome</keyword>
<sequence length="234" mass="25707">MTTICTICARGGSKGVPRKNVRMLWGKPLIAHTIEQAQACNLIDAIYVSTDDEEIAAIAREYGAIVPFLRPAELATSEAGKLPVIIHLVEHVETLGVDVTRVVDLDPTSPLRDVADITAAVALLDTDTDTVITAYPADKNPYFNMVEAKEDGNIRLVKPSSDGVASRQAAPDVYAMNASIYVWHRDTLAKGLWAGRTRLHEMPHERSVDIDSEIDFKLVELLMGETRKKESENV</sequence>
<evidence type="ECO:0000313" key="2">
    <source>
        <dbReference type="Proteomes" id="UP000184514"/>
    </source>
</evidence>
<dbReference type="EC" id="2.7.7.82" evidence="1"/>
<evidence type="ECO:0000313" key="1">
    <source>
        <dbReference type="EMBL" id="OJI92457.1"/>
    </source>
</evidence>
<protein>
    <submittedName>
        <fullName evidence="1">CMP-N,N'-diacetyllegionaminic acid synthase</fullName>
        <ecNumber evidence="1">2.7.7.82</ecNumber>
    </submittedName>
</protein>
<comment type="caution">
    <text evidence="1">The sequence shown here is derived from an EMBL/GenBank/DDBJ whole genome shotgun (WGS) entry which is preliminary data.</text>
</comment>
<dbReference type="OrthoDB" id="9805604at2"/>
<proteinExistence type="predicted"/>
<dbReference type="STRING" id="696762.PFRI_33270"/>
<dbReference type="Gene3D" id="3.90.550.10">
    <property type="entry name" value="Spore Coat Polysaccharide Biosynthesis Protein SpsA, Chain A"/>
    <property type="match status" value="1"/>
</dbReference>
<accession>A0A1L9NT66</accession>
<dbReference type="AlphaFoldDB" id="A0A1L9NT66"/>
<dbReference type="PANTHER" id="PTHR21485">
    <property type="entry name" value="HAD SUPERFAMILY MEMBERS CMAS AND KDSC"/>
    <property type="match status" value="1"/>
</dbReference>
<gene>
    <name evidence="1" type="primary">legF</name>
    <name evidence="1" type="ORF">PFRI_33270</name>
</gene>
<dbReference type="EMBL" id="MLCB01000181">
    <property type="protein sequence ID" value="OJI92457.1"/>
    <property type="molecule type" value="Genomic_DNA"/>
</dbReference>
<reference evidence="1 2" key="1">
    <citation type="submission" date="2016-10" db="EMBL/GenBank/DDBJ databases">
        <title>Genome sequence of Planktotalea frisia SH6-1.</title>
        <authorList>
            <person name="Poehlein A."/>
            <person name="Bakenhus I."/>
            <person name="Voget S."/>
            <person name="Brinkhoff T."/>
            <person name="Simon M."/>
        </authorList>
    </citation>
    <scope>NUCLEOTIDE SEQUENCE [LARGE SCALE GENOMIC DNA]</scope>
    <source>
        <strain evidence="1 2">SH6-1</strain>
    </source>
</reference>
<dbReference type="CDD" id="cd02513">
    <property type="entry name" value="CMP-NeuAc_Synthase"/>
    <property type="match status" value="1"/>
</dbReference>
<keyword evidence="1" id="KW-0548">Nucleotidyltransferase</keyword>
<dbReference type="InterPro" id="IPR003329">
    <property type="entry name" value="Cytidylyl_trans"/>
</dbReference>
<dbReference type="Pfam" id="PF02348">
    <property type="entry name" value="CTP_transf_3"/>
    <property type="match status" value="1"/>
</dbReference>
<dbReference type="PANTHER" id="PTHR21485:SF6">
    <property type="entry name" value="N-ACYLNEURAMINATE CYTIDYLYLTRANSFERASE-RELATED"/>
    <property type="match status" value="1"/>
</dbReference>
<dbReference type="SUPFAM" id="SSF53448">
    <property type="entry name" value="Nucleotide-diphospho-sugar transferases"/>
    <property type="match status" value="1"/>
</dbReference>
<dbReference type="InterPro" id="IPR050793">
    <property type="entry name" value="CMP-NeuNAc_synthase"/>
</dbReference>
<dbReference type="Proteomes" id="UP000184514">
    <property type="component" value="Unassembled WGS sequence"/>
</dbReference>
<keyword evidence="1" id="KW-0808">Transferase</keyword>
<name>A0A1L9NT66_9RHOB</name>
<dbReference type="InterPro" id="IPR029044">
    <property type="entry name" value="Nucleotide-diphossugar_trans"/>
</dbReference>
<dbReference type="GO" id="GO:0008781">
    <property type="term" value="F:N-acylneuraminate cytidylyltransferase activity"/>
    <property type="evidence" value="ECO:0007669"/>
    <property type="project" value="TreeGrafter"/>
</dbReference>
<organism evidence="1 2">
    <name type="scientific">Planktotalea frisia</name>
    <dbReference type="NCBI Taxonomy" id="696762"/>
    <lineage>
        <taxon>Bacteria</taxon>
        <taxon>Pseudomonadati</taxon>
        <taxon>Pseudomonadota</taxon>
        <taxon>Alphaproteobacteria</taxon>
        <taxon>Rhodobacterales</taxon>
        <taxon>Paracoccaceae</taxon>
        <taxon>Planktotalea</taxon>
    </lineage>
</organism>